<gene>
    <name evidence="1" type="ORF">AB0E65_18850</name>
</gene>
<reference evidence="1 2" key="1">
    <citation type="submission" date="2024-06" db="EMBL/GenBank/DDBJ databases">
        <title>The Natural Products Discovery Center: Release of the First 8490 Sequenced Strains for Exploring Actinobacteria Biosynthetic Diversity.</title>
        <authorList>
            <person name="Kalkreuter E."/>
            <person name="Kautsar S.A."/>
            <person name="Yang D."/>
            <person name="Bader C.D."/>
            <person name="Teijaro C.N."/>
            <person name="Fluegel L."/>
            <person name="Davis C.M."/>
            <person name="Simpson J.R."/>
            <person name="Lauterbach L."/>
            <person name="Steele A.D."/>
            <person name="Gui C."/>
            <person name="Meng S."/>
            <person name="Li G."/>
            <person name="Viehrig K."/>
            <person name="Ye F."/>
            <person name="Su P."/>
            <person name="Kiefer A.F."/>
            <person name="Nichols A."/>
            <person name="Cepeda A.J."/>
            <person name="Yan W."/>
            <person name="Fan B."/>
            <person name="Jiang Y."/>
            <person name="Adhikari A."/>
            <person name="Zheng C.-J."/>
            <person name="Schuster L."/>
            <person name="Cowan T.M."/>
            <person name="Smanski M.J."/>
            <person name="Chevrette M.G."/>
            <person name="De Carvalho L.P.S."/>
            <person name="Shen B."/>
        </authorList>
    </citation>
    <scope>NUCLEOTIDE SEQUENCE [LARGE SCALE GENOMIC DNA]</scope>
    <source>
        <strain evidence="1 2">NPDC038104</strain>
    </source>
</reference>
<accession>A0ABV2YKI5</accession>
<keyword evidence="2" id="KW-1185">Reference proteome</keyword>
<organism evidence="1 2">
    <name type="scientific">Streptomyces fragilis</name>
    <dbReference type="NCBI Taxonomy" id="67301"/>
    <lineage>
        <taxon>Bacteria</taxon>
        <taxon>Bacillati</taxon>
        <taxon>Actinomycetota</taxon>
        <taxon>Actinomycetes</taxon>
        <taxon>Kitasatosporales</taxon>
        <taxon>Streptomycetaceae</taxon>
        <taxon>Streptomyces</taxon>
    </lineage>
</organism>
<evidence type="ECO:0000313" key="1">
    <source>
        <dbReference type="EMBL" id="MEU3556247.1"/>
    </source>
</evidence>
<proteinExistence type="predicted"/>
<sequence>MDRSELVEAVARKTAEGGDLSDAQVGRVIDAVFGTVAEPGAIAEALKEGRTVTLVGFGSFHHADGEAGLRPGKALNEFVNDQVR</sequence>
<name>A0ABV2YKI5_9ACTN</name>
<dbReference type="SUPFAM" id="SSF47729">
    <property type="entry name" value="IHF-like DNA-binding proteins"/>
    <property type="match status" value="1"/>
</dbReference>
<keyword evidence="1" id="KW-0238">DNA-binding</keyword>
<dbReference type="EMBL" id="JBEZUR010000030">
    <property type="protein sequence ID" value="MEU3556247.1"/>
    <property type="molecule type" value="Genomic_DNA"/>
</dbReference>
<dbReference type="Proteomes" id="UP001550850">
    <property type="component" value="Unassembled WGS sequence"/>
</dbReference>
<dbReference type="Gene3D" id="4.10.520.10">
    <property type="entry name" value="IHF-like DNA-binding proteins"/>
    <property type="match status" value="1"/>
</dbReference>
<dbReference type="Pfam" id="PF00216">
    <property type="entry name" value="Bac_DNA_binding"/>
    <property type="match status" value="1"/>
</dbReference>
<dbReference type="InterPro" id="IPR010992">
    <property type="entry name" value="IHF-like_DNA-bd_dom_sf"/>
</dbReference>
<evidence type="ECO:0000313" key="2">
    <source>
        <dbReference type="Proteomes" id="UP001550850"/>
    </source>
</evidence>
<comment type="caution">
    <text evidence="1">The sequence shown here is derived from an EMBL/GenBank/DDBJ whole genome shotgun (WGS) entry which is preliminary data.</text>
</comment>
<dbReference type="RefSeq" id="WP_108956805.1">
    <property type="nucleotide sequence ID" value="NZ_BEVZ01000009.1"/>
</dbReference>
<dbReference type="InterPro" id="IPR000119">
    <property type="entry name" value="Hist_DNA-bd"/>
</dbReference>
<protein>
    <submittedName>
        <fullName evidence="1">HU family DNA-binding protein</fullName>
    </submittedName>
</protein>
<dbReference type="GO" id="GO:0003677">
    <property type="term" value="F:DNA binding"/>
    <property type="evidence" value="ECO:0007669"/>
    <property type="project" value="UniProtKB-KW"/>
</dbReference>